<keyword evidence="4" id="KW-0143">Chaperone</keyword>
<evidence type="ECO:0000256" key="3">
    <source>
        <dbReference type="ARBA" id="ARBA00022840"/>
    </source>
</evidence>
<dbReference type="Pfam" id="PF00012">
    <property type="entry name" value="HSP70"/>
    <property type="match status" value="2"/>
</dbReference>
<dbReference type="PANTHER" id="PTHR19375">
    <property type="entry name" value="HEAT SHOCK PROTEIN 70KDA"/>
    <property type="match status" value="1"/>
</dbReference>
<dbReference type="GO" id="GO:0005524">
    <property type="term" value="F:ATP binding"/>
    <property type="evidence" value="ECO:0007669"/>
    <property type="project" value="UniProtKB-KW"/>
</dbReference>
<dbReference type="STRING" id="394096.DB31_4138"/>
<proteinExistence type="inferred from homology"/>
<gene>
    <name evidence="6" type="ORF">DB31_4138</name>
</gene>
<protein>
    <submittedName>
        <fullName evidence="6">Chaperone protein DnaK</fullName>
    </submittedName>
</protein>
<dbReference type="SUPFAM" id="SSF100920">
    <property type="entry name" value="Heat shock protein 70kD (HSP70), peptide-binding domain"/>
    <property type="match status" value="1"/>
</dbReference>
<dbReference type="RefSeq" id="WP_052420582.1">
    <property type="nucleotide sequence ID" value="NZ_JMCB01000022.1"/>
</dbReference>
<organism evidence="6 7">
    <name type="scientific">Hyalangium minutum</name>
    <dbReference type="NCBI Taxonomy" id="394096"/>
    <lineage>
        <taxon>Bacteria</taxon>
        <taxon>Pseudomonadati</taxon>
        <taxon>Myxococcota</taxon>
        <taxon>Myxococcia</taxon>
        <taxon>Myxococcales</taxon>
        <taxon>Cystobacterineae</taxon>
        <taxon>Archangiaceae</taxon>
        <taxon>Hyalangium</taxon>
    </lineage>
</organism>
<dbReference type="OrthoDB" id="9766019at2"/>
<dbReference type="CDD" id="cd24029">
    <property type="entry name" value="ASKHA_NBD_HSP70_DnaK_HscA_HscC"/>
    <property type="match status" value="1"/>
</dbReference>
<name>A0A085W415_9BACT</name>
<dbReference type="SUPFAM" id="SSF53067">
    <property type="entry name" value="Actin-like ATPase domain"/>
    <property type="match status" value="2"/>
</dbReference>
<evidence type="ECO:0000256" key="4">
    <source>
        <dbReference type="ARBA" id="ARBA00023186"/>
    </source>
</evidence>
<dbReference type="GO" id="GO:0140662">
    <property type="term" value="F:ATP-dependent protein folding chaperone"/>
    <property type="evidence" value="ECO:0007669"/>
    <property type="project" value="InterPro"/>
</dbReference>
<dbReference type="AlphaFoldDB" id="A0A085W415"/>
<dbReference type="PROSITE" id="PS00297">
    <property type="entry name" value="HSP70_1"/>
    <property type="match status" value="1"/>
</dbReference>
<dbReference type="Gene3D" id="2.60.34.10">
    <property type="entry name" value="Substrate Binding Domain Of DNAk, Chain A, domain 1"/>
    <property type="match status" value="1"/>
</dbReference>
<dbReference type="InterPro" id="IPR018181">
    <property type="entry name" value="Heat_shock_70_CS"/>
</dbReference>
<dbReference type="FunFam" id="3.90.640.10:FF:000003">
    <property type="entry name" value="Molecular chaperone DnaK"/>
    <property type="match status" value="1"/>
</dbReference>
<evidence type="ECO:0000313" key="7">
    <source>
        <dbReference type="Proteomes" id="UP000028725"/>
    </source>
</evidence>
<evidence type="ECO:0000256" key="2">
    <source>
        <dbReference type="ARBA" id="ARBA00022741"/>
    </source>
</evidence>
<comment type="caution">
    <text evidence="6">The sequence shown here is derived from an EMBL/GenBank/DDBJ whole genome shotgun (WGS) entry which is preliminary data.</text>
</comment>
<evidence type="ECO:0000313" key="6">
    <source>
        <dbReference type="EMBL" id="KFE62428.1"/>
    </source>
</evidence>
<dbReference type="PROSITE" id="PS00329">
    <property type="entry name" value="HSP70_2"/>
    <property type="match status" value="1"/>
</dbReference>
<dbReference type="Proteomes" id="UP000028725">
    <property type="component" value="Unassembled WGS sequence"/>
</dbReference>
<dbReference type="InterPro" id="IPR029047">
    <property type="entry name" value="HSP70_peptide-bd_sf"/>
</dbReference>
<accession>A0A085W415</accession>
<keyword evidence="7" id="KW-1185">Reference proteome</keyword>
<dbReference type="EMBL" id="JMCB01000022">
    <property type="protein sequence ID" value="KFE62428.1"/>
    <property type="molecule type" value="Genomic_DNA"/>
</dbReference>
<dbReference type="PROSITE" id="PS01036">
    <property type="entry name" value="HSP70_3"/>
    <property type="match status" value="1"/>
</dbReference>
<dbReference type="InterPro" id="IPR043129">
    <property type="entry name" value="ATPase_NBD"/>
</dbReference>
<keyword evidence="3 5" id="KW-0067">ATP-binding</keyword>
<dbReference type="Gene3D" id="3.30.420.40">
    <property type="match status" value="2"/>
</dbReference>
<keyword evidence="2 5" id="KW-0547">Nucleotide-binding</keyword>
<evidence type="ECO:0000256" key="5">
    <source>
        <dbReference type="RuleBase" id="RU003322"/>
    </source>
</evidence>
<dbReference type="FunFam" id="3.30.420.40:FF:000545">
    <property type="entry name" value="Endoplasmic reticulum chaperone BiP"/>
    <property type="match status" value="1"/>
</dbReference>
<dbReference type="PRINTS" id="PR00301">
    <property type="entry name" value="HEATSHOCK70"/>
</dbReference>
<dbReference type="Gene3D" id="3.90.640.10">
    <property type="entry name" value="Actin, Chain A, domain 4"/>
    <property type="match status" value="1"/>
</dbReference>
<dbReference type="PATRIC" id="fig|394096.3.peg.7872"/>
<dbReference type="InterPro" id="IPR013126">
    <property type="entry name" value="Hsp_70_fam"/>
</dbReference>
<sequence>MSHAFGIDLGTTNSVIAHLVEGRPVALPIDGSPIVPSVVLYMDERVVVGREARNLELQWPERCVRSVKRKMGMAAHRYSLAGQELAPEQISADILSALKQGAEKATGHPVRDVVITVPAYFDDAQRRATLEAGERAGLQVLRLLNEPTSASLVYDRLLPPEAAGRDEPEILLIYDLGGGTFDVSVLEVFQGVREVRATAGNTRLGGDDFDDKLLQLFLEELKRHQGVDPREDVRAMARLRRLAEETKIRLSQDIAVHVREEFLTHAQGRPIHLELEVRRRTFEALIEPLLESTVTLARQVVREASLEGQALSRICLVGGSTRIPRVRELLEDAFGADIHEEVDPDLAVGLGAAIQAGLLTGEPVDRILVDVASHSLGVRVFGEGDELRAEPDTFAPVIRRNTVMPAVRVQEFYTLLPEQERIQVDVFQGESPRVSENTRVGSFDFPLERQPAESPVRVEFSYDLNGVVKVFVSQPGTANAKTVALSVADAGKGAQVPAAEQSAVVRKGRALLEQLAPAPRAALQLLLERYAQSEGLARERAEEALLDFFLEHEPQHLEP</sequence>
<comment type="similarity">
    <text evidence="1 5">Belongs to the heat shock protein 70 family.</text>
</comment>
<evidence type="ECO:0000256" key="1">
    <source>
        <dbReference type="ARBA" id="ARBA00007381"/>
    </source>
</evidence>
<reference evidence="6 7" key="1">
    <citation type="submission" date="2014-04" db="EMBL/GenBank/DDBJ databases">
        <title>Genome assembly of Hyalangium minutum DSM 14724.</title>
        <authorList>
            <person name="Sharma G."/>
            <person name="Subramanian S."/>
        </authorList>
    </citation>
    <scope>NUCLEOTIDE SEQUENCE [LARGE SCALE GENOMIC DNA]</scope>
    <source>
        <strain evidence="6 7">DSM 14724</strain>
    </source>
</reference>